<dbReference type="GO" id="GO:0003723">
    <property type="term" value="F:RNA binding"/>
    <property type="evidence" value="ECO:0007669"/>
    <property type="project" value="UniProtKB-KW"/>
</dbReference>
<dbReference type="InterPro" id="IPR020103">
    <property type="entry name" value="PsdUridine_synth_cat_dom_sf"/>
</dbReference>
<accession>A0A3M8D0U7</accession>
<dbReference type="InterPro" id="IPR006145">
    <property type="entry name" value="PsdUridine_synth_RsuA/RluA"/>
</dbReference>
<dbReference type="InterPro" id="IPR018496">
    <property type="entry name" value="PsdUridine_synth_RsuA/RluB_CS"/>
</dbReference>
<evidence type="ECO:0000256" key="2">
    <source>
        <dbReference type="ARBA" id="ARBA00022884"/>
    </source>
</evidence>
<dbReference type="NCBIfam" id="TIGR00093">
    <property type="entry name" value="pseudouridine synthase"/>
    <property type="match status" value="1"/>
</dbReference>
<gene>
    <name evidence="7" type="ORF">EDM56_25005</name>
</gene>
<evidence type="ECO:0000256" key="4">
    <source>
        <dbReference type="PROSITE-ProRule" id="PRU00182"/>
    </source>
</evidence>
<organism evidence="7 8">
    <name type="scientific">Brevibacillus fluminis</name>
    <dbReference type="NCBI Taxonomy" id="511487"/>
    <lineage>
        <taxon>Bacteria</taxon>
        <taxon>Bacillati</taxon>
        <taxon>Bacillota</taxon>
        <taxon>Bacilli</taxon>
        <taxon>Bacillales</taxon>
        <taxon>Paenibacillaceae</taxon>
        <taxon>Brevibacillus</taxon>
    </lineage>
</organism>
<dbReference type="EC" id="5.4.99.-" evidence="5"/>
<proteinExistence type="inferred from homology"/>
<dbReference type="GO" id="GO:0120159">
    <property type="term" value="F:rRNA pseudouridine synthase activity"/>
    <property type="evidence" value="ECO:0007669"/>
    <property type="project" value="UniProtKB-ARBA"/>
</dbReference>
<evidence type="ECO:0000256" key="5">
    <source>
        <dbReference type="RuleBase" id="RU003887"/>
    </source>
</evidence>
<dbReference type="SUPFAM" id="SSF55120">
    <property type="entry name" value="Pseudouridine synthase"/>
    <property type="match status" value="1"/>
</dbReference>
<dbReference type="CDD" id="cd02870">
    <property type="entry name" value="PseudoU_synth_RsuA_like"/>
    <property type="match status" value="1"/>
</dbReference>
<dbReference type="GO" id="GO:0005829">
    <property type="term" value="C:cytosol"/>
    <property type="evidence" value="ECO:0007669"/>
    <property type="project" value="UniProtKB-ARBA"/>
</dbReference>
<dbReference type="InterPro" id="IPR002942">
    <property type="entry name" value="S4_RNA-bd"/>
</dbReference>
<dbReference type="InterPro" id="IPR036986">
    <property type="entry name" value="S4_RNA-bd_sf"/>
</dbReference>
<dbReference type="Pfam" id="PF00849">
    <property type="entry name" value="PseudoU_synth_2"/>
    <property type="match status" value="1"/>
</dbReference>
<evidence type="ECO:0000313" key="8">
    <source>
        <dbReference type="Proteomes" id="UP000271031"/>
    </source>
</evidence>
<dbReference type="PANTHER" id="PTHR47683:SF2">
    <property type="entry name" value="RNA-BINDING S4 DOMAIN-CONTAINING PROTEIN"/>
    <property type="match status" value="1"/>
</dbReference>
<dbReference type="PANTHER" id="PTHR47683">
    <property type="entry name" value="PSEUDOURIDINE SYNTHASE FAMILY PROTEIN-RELATED"/>
    <property type="match status" value="1"/>
</dbReference>
<reference evidence="7 8" key="1">
    <citation type="submission" date="2018-10" db="EMBL/GenBank/DDBJ databases">
        <title>Phylogenomics of Brevibacillus.</title>
        <authorList>
            <person name="Dunlap C."/>
        </authorList>
    </citation>
    <scope>NUCLEOTIDE SEQUENCE [LARGE SCALE GENOMIC DNA]</scope>
    <source>
        <strain evidence="7 8">JCM 15716</strain>
    </source>
</reference>
<dbReference type="OrthoDB" id="9807213at2"/>
<dbReference type="InterPro" id="IPR042092">
    <property type="entry name" value="PsdUridine_s_RsuA/RluB/E/F_cat"/>
</dbReference>
<name>A0A3M8D0U7_9BACL</name>
<keyword evidence="3 5" id="KW-0413">Isomerase</keyword>
<feature type="domain" description="RNA-binding S4" evidence="6">
    <location>
        <begin position="2"/>
        <end position="62"/>
    </location>
</feature>
<dbReference type="Gene3D" id="3.30.70.580">
    <property type="entry name" value="Pseudouridine synthase I, catalytic domain, N-terminal subdomain"/>
    <property type="match status" value="1"/>
</dbReference>
<dbReference type="SUPFAM" id="SSF55174">
    <property type="entry name" value="Alpha-L RNA-binding motif"/>
    <property type="match status" value="1"/>
</dbReference>
<dbReference type="InterPro" id="IPR020094">
    <property type="entry name" value="TruA/RsuA/RluB/E/F_N"/>
</dbReference>
<dbReference type="RefSeq" id="WP_122920668.1">
    <property type="nucleotide sequence ID" value="NZ_RHHQ01000022.1"/>
</dbReference>
<evidence type="ECO:0000256" key="1">
    <source>
        <dbReference type="ARBA" id="ARBA00008348"/>
    </source>
</evidence>
<evidence type="ECO:0000259" key="6">
    <source>
        <dbReference type="SMART" id="SM00363"/>
    </source>
</evidence>
<dbReference type="AlphaFoldDB" id="A0A3M8D0U7"/>
<evidence type="ECO:0000256" key="3">
    <source>
        <dbReference type="ARBA" id="ARBA00023235"/>
    </source>
</evidence>
<comment type="caution">
    <text evidence="7">The sequence shown here is derived from an EMBL/GenBank/DDBJ whole genome shotgun (WGS) entry which is preliminary data.</text>
</comment>
<dbReference type="InterPro" id="IPR000748">
    <property type="entry name" value="PsdUridine_synth_RsuA/RluB/E/F"/>
</dbReference>
<protein>
    <recommendedName>
        <fullName evidence="5">Pseudouridine synthase</fullName>
        <ecNumber evidence="5">5.4.99.-</ecNumber>
    </recommendedName>
</protein>
<dbReference type="InterPro" id="IPR050343">
    <property type="entry name" value="RsuA_PseudoU_synthase"/>
</dbReference>
<comment type="similarity">
    <text evidence="1 5">Belongs to the pseudouridine synthase RsuA family.</text>
</comment>
<dbReference type="PROSITE" id="PS50889">
    <property type="entry name" value="S4"/>
    <property type="match status" value="1"/>
</dbReference>
<dbReference type="FunFam" id="3.30.70.580:FF:000005">
    <property type="entry name" value="Pseudouridine synthase"/>
    <property type="match status" value="1"/>
</dbReference>
<dbReference type="Gene3D" id="3.30.70.1560">
    <property type="entry name" value="Alpha-L RNA-binding motif"/>
    <property type="match status" value="1"/>
</dbReference>
<dbReference type="FunFam" id="3.10.290.10:FF:000003">
    <property type="entry name" value="Pseudouridine synthase"/>
    <property type="match status" value="1"/>
</dbReference>
<keyword evidence="8" id="KW-1185">Reference proteome</keyword>
<keyword evidence="2 4" id="KW-0694">RNA-binding</keyword>
<dbReference type="Proteomes" id="UP000271031">
    <property type="component" value="Unassembled WGS sequence"/>
</dbReference>
<evidence type="ECO:0000313" key="7">
    <source>
        <dbReference type="EMBL" id="RNB81583.1"/>
    </source>
</evidence>
<dbReference type="FunFam" id="3.30.70.1560:FF:000001">
    <property type="entry name" value="Pseudouridine synthase"/>
    <property type="match status" value="1"/>
</dbReference>
<dbReference type="CDD" id="cd00165">
    <property type="entry name" value="S4"/>
    <property type="match status" value="1"/>
</dbReference>
<dbReference type="SMART" id="SM00363">
    <property type="entry name" value="S4"/>
    <property type="match status" value="1"/>
</dbReference>
<dbReference type="GO" id="GO:0000455">
    <property type="term" value="P:enzyme-directed rRNA pseudouridine synthesis"/>
    <property type="evidence" value="ECO:0007669"/>
    <property type="project" value="UniProtKB-ARBA"/>
</dbReference>
<sequence>MERLQKVLAQAGVASRRSCEELIVSGRVQVNGVTIRELGTKVDPASDVITVDQQPIAREKLVYLLLYKPIGVITSLADPEGRKVVTDLLPDIEERVYPVGRLDFDTSGLLLLTNDGDLANRLAHPSYELDKVYRARVKGQAEPEDVKKLAKGILLEDGMTAPGEARIVHYDPQKNQTLLEIVIHEGRNRQVRRMCAAIGHPVVTLERIRIAFLTIGKLRRGEYRHLTPEEVQQLKNSLQTRKPRQAK</sequence>
<dbReference type="PROSITE" id="PS01149">
    <property type="entry name" value="PSI_RSU"/>
    <property type="match status" value="1"/>
</dbReference>
<dbReference type="Pfam" id="PF01479">
    <property type="entry name" value="S4"/>
    <property type="match status" value="1"/>
</dbReference>
<dbReference type="Gene3D" id="3.10.290.10">
    <property type="entry name" value="RNA-binding S4 domain"/>
    <property type="match status" value="1"/>
</dbReference>
<dbReference type="EMBL" id="RHHQ01000022">
    <property type="protein sequence ID" value="RNB81583.1"/>
    <property type="molecule type" value="Genomic_DNA"/>
</dbReference>